<dbReference type="GO" id="GO:0005886">
    <property type="term" value="C:plasma membrane"/>
    <property type="evidence" value="ECO:0007669"/>
    <property type="project" value="UniProtKB-SubCell"/>
</dbReference>
<dbReference type="GO" id="GO:0071555">
    <property type="term" value="P:cell wall organization"/>
    <property type="evidence" value="ECO:0007669"/>
    <property type="project" value="UniProtKB-KW"/>
</dbReference>
<reference evidence="15 16" key="1">
    <citation type="journal article" date="2016" name="Nat. Commun.">
        <title>Thousands of microbial genomes shed light on interconnected biogeochemical processes in an aquifer system.</title>
        <authorList>
            <person name="Anantharaman K."/>
            <person name="Brown C.T."/>
            <person name="Hug L.A."/>
            <person name="Sharon I."/>
            <person name="Castelle C.J."/>
            <person name="Probst A.J."/>
            <person name="Thomas B.C."/>
            <person name="Singh A."/>
            <person name="Wilkins M.J."/>
            <person name="Karaoz U."/>
            <person name="Brodie E.L."/>
            <person name="Williams K.H."/>
            <person name="Hubbard S.S."/>
            <person name="Banfield J.F."/>
        </authorList>
    </citation>
    <scope>NUCLEOTIDE SEQUENCE [LARGE SCALE GENOMIC DNA]</scope>
</reference>
<feature type="transmembrane region" description="Helical" evidence="14">
    <location>
        <begin position="119"/>
        <end position="135"/>
    </location>
</feature>
<dbReference type="GO" id="GO:0050380">
    <property type="term" value="F:undecaprenyl-diphosphatase activity"/>
    <property type="evidence" value="ECO:0007669"/>
    <property type="project" value="UniProtKB-UniRule"/>
</dbReference>
<keyword evidence="8 14" id="KW-1133">Transmembrane helix</keyword>
<evidence type="ECO:0000256" key="9">
    <source>
        <dbReference type="ARBA" id="ARBA00023136"/>
    </source>
</evidence>
<evidence type="ECO:0000256" key="13">
    <source>
        <dbReference type="ARBA" id="ARBA00047594"/>
    </source>
</evidence>
<evidence type="ECO:0000313" key="16">
    <source>
        <dbReference type="Proteomes" id="UP000178162"/>
    </source>
</evidence>
<comment type="subcellular location">
    <subcellularLocation>
        <location evidence="1 14">Cell membrane</location>
        <topology evidence="1 14">Multi-pass membrane protein</topology>
    </subcellularLocation>
</comment>
<keyword evidence="14" id="KW-0961">Cell wall biogenesis/degradation</keyword>
<keyword evidence="6 14" id="KW-0812">Transmembrane</keyword>
<dbReference type="Proteomes" id="UP000178162">
    <property type="component" value="Unassembled WGS sequence"/>
</dbReference>
<dbReference type="EMBL" id="MHCR01000001">
    <property type="protein sequence ID" value="OGY26139.1"/>
    <property type="molecule type" value="Genomic_DNA"/>
</dbReference>
<evidence type="ECO:0000256" key="3">
    <source>
        <dbReference type="ARBA" id="ARBA00012374"/>
    </source>
</evidence>
<evidence type="ECO:0000256" key="5">
    <source>
        <dbReference type="ARBA" id="ARBA00022475"/>
    </source>
</evidence>
<evidence type="ECO:0000256" key="2">
    <source>
        <dbReference type="ARBA" id="ARBA00010621"/>
    </source>
</evidence>
<keyword evidence="9 14" id="KW-0472">Membrane</keyword>
<comment type="similarity">
    <text evidence="2 14">Belongs to the UppP family.</text>
</comment>
<dbReference type="GO" id="GO:0046677">
    <property type="term" value="P:response to antibiotic"/>
    <property type="evidence" value="ECO:0007669"/>
    <property type="project" value="UniProtKB-UniRule"/>
</dbReference>
<feature type="transmembrane region" description="Helical" evidence="14">
    <location>
        <begin position="220"/>
        <end position="239"/>
    </location>
</feature>
<protein>
    <recommendedName>
        <fullName evidence="4 14">Undecaprenyl-diphosphatase</fullName>
        <ecNumber evidence="3 14">3.6.1.27</ecNumber>
    </recommendedName>
    <alternativeName>
        <fullName evidence="12 14">Bacitracin resistance protein</fullName>
    </alternativeName>
    <alternativeName>
        <fullName evidence="11 14">Undecaprenyl pyrophosphate phosphatase</fullName>
    </alternativeName>
</protein>
<keyword evidence="7 14" id="KW-0378">Hydrolase</keyword>
<organism evidence="15 16">
    <name type="scientific">Candidatus Woykebacteria bacterium RBG_16_39_9b</name>
    <dbReference type="NCBI Taxonomy" id="1802595"/>
    <lineage>
        <taxon>Bacteria</taxon>
        <taxon>Candidatus Woykeibacteriota</taxon>
    </lineage>
</organism>
<keyword evidence="5 14" id="KW-1003">Cell membrane</keyword>
<dbReference type="NCBIfam" id="TIGR00753">
    <property type="entry name" value="undec_PP_bacA"/>
    <property type="match status" value="1"/>
</dbReference>
<evidence type="ECO:0000256" key="7">
    <source>
        <dbReference type="ARBA" id="ARBA00022801"/>
    </source>
</evidence>
<evidence type="ECO:0000256" key="8">
    <source>
        <dbReference type="ARBA" id="ARBA00022989"/>
    </source>
</evidence>
<feature type="transmembrane region" description="Helical" evidence="14">
    <location>
        <begin position="38"/>
        <end position="62"/>
    </location>
</feature>
<comment type="catalytic activity">
    <reaction evidence="13 14">
        <text>di-trans,octa-cis-undecaprenyl diphosphate + H2O = di-trans,octa-cis-undecaprenyl phosphate + phosphate + H(+)</text>
        <dbReference type="Rhea" id="RHEA:28094"/>
        <dbReference type="ChEBI" id="CHEBI:15377"/>
        <dbReference type="ChEBI" id="CHEBI:15378"/>
        <dbReference type="ChEBI" id="CHEBI:43474"/>
        <dbReference type="ChEBI" id="CHEBI:58405"/>
        <dbReference type="ChEBI" id="CHEBI:60392"/>
        <dbReference type="EC" id="3.6.1.27"/>
    </reaction>
</comment>
<dbReference type="STRING" id="1802595.A2134_00840"/>
<dbReference type="GO" id="GO:0008360">
    <property type="term" value="P:regulation of cell shape"/>
    <property type="evidence" value="ECO:0007669"/>
    <property type="project" value="UniProtKB-KW"/>
</dbReference>
<dbReference type="PANTHER" id="PTHR30622">
    <property type="entry name" value="UNDECAPRENYL-DIPHOSPHATASE"/>
    <property type="match status" value="1"/>
</dbReference>
<dbReference type="PANTHER" id="PTHR30622:SF4">
    <property type="entry name" value="UNDECAPRENYL-DIPHOSPHATASE"/>
    <property type="match status" value="1"/>
</dbReference>
<keyword evidence="14" id="KW-0133">Cell shape</keyword>
<sequence length="273" mass="29602">MEIITAVFLGIVQGLTEYLPISSSGHLILVPALLNIDGLLNSLTFDVALHVGTAIAVIWFFWKDWIRLVKAFLKNVGSKNLVNQEDSKLLLLLLVGSIPAAITGFVFNDFIERSVRQPLLVAGTLFVFALILLWADRVGSQKKNLNGVNWQHSIFIGLAQAISLVPGVSRSGITISAGMFSGLNREAATRFSFLLSAPAIAGAAALSLKNFLEETHSNGNLSIFAVGVVAAAVSGWLTIKFLLGFVSKNNFNIFVWYRIILAVSVVLIYVTRT</sequence>
<evidence type="ECO:0000256" key="4">
    <source>
        <dbReference type="ARBA" id="ARBA00021581"/>
    </source>
</evidence>
<evidence type="ECO:0000256" key="11">
    <source>
        <dbReference type="ARBA" id="ARBA00032707"/>
    </source>
</evidence>
<feature type="transmembrane region" description="Helical" evidence="14">
    <location>
        <begin position="251"/>
        <end position="270"/>
    </location>
</feature>
<dbReference type="EC" id="3.6.1.27" evidence="3 14"/>
<keyword evidence="10 14" id="KW-0046">Antibiotic resistance</keyword>
<dbReference type="InterPro" id="IPR003824">
    <property type="entry name" value="UppP"/>
</dbReference>
<evidence type="ECO:0000256" key="12">
    <source>
        <dbReference type="ARBA" id="ARBA00032932"/>
    </source>
</evidence>
<evidence type="ECO:0000256" key="14">
    <source>
        <dbReference type="HAMAP-Rule" id="MF_01006"/>
    </source>
</evidence>
<gene>
    <name evidence="14" type="primary">uppP</name>
    <name evidence="15" type="ORF">A2134_00840</name>
</gene>
<dbReference type="AlphaFoldDB" id="A0A1G1WEL1"/>
<evidence type="ECO:0000256" key="10">
    <source>
        <dbReference type="ARBA" id="ARBA00023251"/>
    </source>
</evidence>
<evidence type="ECO:0000256" key="1">
    <source>
        <dbReference type="ARBA" id="ARBA00004651"/>
    </source>
</evidence>
<keyword evidence="14" id="KW-0573">Peptidoglycan synthesis</keyword>
<dbReference type="Pfam" id="PF02673">
    <property type="entry name" value="BacA"/>
    <property type="match status" value="1"/>
</dbReference>
<proteinExistence type="inferred from homology"/>
<feature type="transmembrane region" description="Helical" evidence="14">
    <location>
        <begin position="188"/>
        <end position="208"/>
    </location>
</feature>
<comment type="miscellaneous">
    <text evidence="14">Bacitracin is thought to be involved in the inhibition of peptidoglycan synthesis by sequestering undecaprenyl diphosphate, thereby reducing the pool of lipid carrier available.</text>
</comment>
<evidence type="ECO:0000256" key="6">
    <source>
        <dbReference type="ARBA" id="ARBA00022692"/>
    </source>
</evidence>
<name>A0A1G1WEL1_9BACT</name>
<comment type="caution">
    <text evidence="15">The sequence shown here is derived from an EMBL/GenBank/DDBJ whole genome shotgun (WGS) entry which is preliminary data.</text>
</comment>
<comment type="function">
    <text evidence="14">Catalyzes the dephosphorylation of undecaprenyl diphosphate (UPP). Confers resistance to bacitracin.</text>
</comment>
<accession>A0A1G1WEL1</accession>
<dbReference type="GO" id="GO:0009252">
    <property type="term" value="P:peptidoglycan biosynthetic process"/>
    <property type="evidence" value="ECO:0007669"/>
    <property type="project" value="UniProtKB-KW"/>
</dbReference>
<dbReference type="HAMAP" id="MF_01006">
    <property type="entry name" value="Undec_diphosphatase"/>
    <property type="match status" value="1"/>
</dbReference>
<evidence type="ECO:0000313" key="15">
    <source>
        <dbReference type="EMBL" id="OGY26139.1"/>
    </source>
</evidence>
<feature type="transmembrane region" description="Helical" evidence="14">
    <location>
        <begin position="89"/>
        <end position="107"/>
    </location>
</feature>